<keyword evidence="2" id="KW-1185">Reference proteome</keyword>
<evidence type="ECO:0000313" key="1">
    <source>
        <dbReference type="EMBL" id="PRQ31222.1"/>
    </source>
</evidence>
<dbReference type="EMBL" id="PDCK01000043">
    <property type="protein sequence ID" value="PRQ31222.1"/>
    <property type="molecule type" value="Genomic_DNA"/>
</dbReference>
<protein>
    <submittedName>
        <fullName evidence="1">Uncharacterized protein</fullName>
    </submittedName>
</protein>
<dbReference type="Gramene" id="PRQ31222">
    <property type="protein sequence ID" value="PRQ31222"/>
    <property type="gene ID" value="RchiOBHm_Chr5g0033101"/>
</dbReference>
<evidence type="ECO:0000313" key="2">
    <source>
        <dbReference type="Proteomes" id="UP000238479"/>
    </source>
</evidence>
<accession>A0A2P6QAL7</accession>
<dbReference type="AlphaFoldDB" id="A0A2P6QAL7"/>
<dbReference type="Proteomes" id="UP000238479">
    <property type="component" value="Chromosome 5"/>
</dbReference>
<gene>
    <name evidence="1" type="ORF">RchiOBHm_Chr5g0033101</name>
</gene>
<comment type="caution">
    <text evidence="1">The sequence shown here is derived from an EMBL/GenBank/DDBJ whole genome shotgun (WGS) entry which is preliminary data.</text>
</comment>
<organism evidence="1 2">
    <name type="scientific">Rosa chinensis</name>
    <name type="common">China rose</name>
    <dbReference type="NCBI Taxonomy" id="74649"/>
    <lineage>
        <taxon>Eukaryota</taxon>
        <taxon>Viridiplantae</taxon>
        <taxon>Streptophyta</taxon>
        <taxon>Embryophyta</taxon>
        <taxon>Tracheophyta</taxon>
        <taxon>Spermatophyta</taxon>
        <taxon>Magnoliopsida</taxon>
        <taxon>eudicotyledons</taxon>
        <taxon>Gunneridae</taxon>
        <taxon>Pentapetalae</taxon>
        <taxon>rosids</taxon>
        <taxon>fabids</taxon>
        <taxon>Rosales</taxon>
        <taxon>Rosaceae</taxon>
        <taxon>Rosoideae</taxon>
        <taxon>Rosoideae incertae sedis</taxon>
        <taxon>Rosa</taxon>
    </lineage>
</organism>
<proteinExistence type="predicted"/>
<sequence>MPSSLLSLLSIIVVFRCSLCWIYAIQLLLLMSILKCPLLTPNSSLD</sequence>
<name>A0A2P6QAL7_ROSCH</name>
<reference evidence="1 2" key="1">
    <citation type="journal article" date="2018" name="Nat. Genet.">
        <title>The Rosa genome provides new insights in the design of modern roses.</title>
        <authorList>
            <person name="Bendahmane M."/>
        </authorList>
    </citation>
    <scope>NUCLEOTIDE SEQUENCE [LARGE SCALE GENOMIC DNA]</scope>
    <source>
        <strain evidence="2">cv. Old Blush</strain>
    </source>
</reference>